<proteinExistence type="predicted"/>
<feature type="binding site" evidence="8">
    <location>
        <position position="80"/>
    </location>
    <ligand>
        <name>Zn(2+)</name>
        <dbReference type="ChEBI" id="CHEBI:29105"/>
    </ligand>
</feature>
<dbReference type="OrthoDB" id="8823111at2759"/>
<evidence type="ECO:0000256" key="7">
    <source>
        <dbReference type="PROSITE-ProRule" id="PRU00042"/>
    </source>
</evidence>
<dbReference type="SUPFAM" id="SSF57667">
    <property type="entry name" value="beta-beta-alpha zinc fingers"/>
    <property type="match status" value="3"/>
</dbReference>
<dbReference type="InterPro" id="IPR013087">
    <property type="entry name" value="Znf_C2H2_type"/>
</dbReference>
<keyword evidence="5 8" id="KW-0862">Zinc</keyword>
<dbReference type="GO" id="GO:0005634">
    <property type="term" value="C:nucleus"/>
    <property type="evidence" value="ECO:0007669"/>
    <property type="project" value="UniProtKB-SubCell"/>
</dbReference>
<dbReference type="GO" id="GO:0008270">
    <property type="term" value="F:zinc ion binding"/>
    <property type="evidence" value="ECO:0007669"/>
    <property type="project" value="UniProtKB-UniRule"/>
</dbReference>
<dbReference type="PROSITE" id="PS00028">
    <property type="entry name" value="ZINC_FINGER_C2H2_1"/>
    <property type="match status" value="4"/>
</dbReference>
<dbReference type="Pfam" id="PF00096">
    <property type="entry name" value="zf-C2H2"/>
    <property type="match status" value="3"/>
</dbReference>
<feature type="domain" description="C2H2-type" evidence="9">
    <location>
        <begin position="238"/>
        <end position="265"/>
    </location>
</feature>
<evidence type="ECO:0000259" key="9">
    <source>
        <dbReference type="PROSITE" id="PS50157"/>
    </source>
</evidence>
<dbReference type="PROSITE" id="PS50157">
    <property type="entry name" value="ZINC_FINGER_C2H2_2"/>
    <property type="match status" value="5"/>
</dbReference>
<dbReference type="PANTHER" id="PTHR24394">
    <property type="entry name" value="ZINC FINGER PROTEIN"/>
    <property type="match status" value="1"/>
</dbReference>
<feature type="domain" description="C2H2-type" evidence="9">
    <location>
        <begin position="210"/>
        <end position="237"/>
    </location>
</feature>
<feature type="domain" description="C2H2-type" evidence="9">
    <location>
        <begin position="265"/>
        <end position="293"/>
    </location>
</feature>
<reference evidence="11" key="1">
    <citation type="submission" date="2015-09" db="EMBL/GenBank/DDBJ databases">
        <title>De novo assembly of Pectinophora gossypiella (Pink Bollworm) gut transcriptome.</title>
        <authorList>
            <person name="Tassone E.E."/>
        </authorList>
    </citation>
    <scope>NUCLEOTIDE SEQUENCE</scope>
</reference>
<keyword evidence="4 7" id="KW-0863">Zinc-finger</keyword>
<evidence type="ECO:0000256" key="4">
    <source>
        <dbReference type="ARBA" id="ARBA00022771"/>
    </source>
</evidence>
<dbReference type="InterPro" id="IPR036236">
    <property type="entry name" value="Znf_C2H2_sf"/>
</dbReference>
<feature type="domain" description="ZAD" evidence="10">
    <location>
        <begin position="37"/>
        <end position="107"/>
    </location>
</feature>
<dbReference type="Pfam" id="PF07776">
    <property type="entry name" value="zf-AD"/>
    <property type="match status" value="1"/>
</dbReference>
<evidence type="ECO:0000256" key="3">
    <source>
        <dbReference type="ARBA" id="ARBA00022737"/>
    </source>
</evidence>
<dbReference type="InterPro" id="IPR012934">
    <property type="entry name" value="Znf_AD"/>
</dbReference>
<dbReference type="Gene3D" id="3.30.160.60">
    <property type="entry name" value="Classic Zinc Finger"/>
    <property type="match status" value="4"/>
</dbReference>
<dbReference type="EMBL" id="GDQN01008348">
    <property type="protein sequence ID" value="JAT82706.1"/>
    <property type="molecule type" value="Transcribed_RNA"/>
</dbReference>
<dbReference type="Gene3D" id="3.40.1800.20">
    <property type="match status" value="1"/>
</dbReference>
<name>A0A1E1W6T3_PECGO</name>
<dbReference type="SMART" id="SM00868">
    <property type="entry name" value="zf-AD"/>
    <property type="match status" value="1"/>
</dbReference>
<evidence type="ECO:0000256" key="2">
    <source>
        <dbReference type="ARBA" id="ARBA00022723"/>
    </source>
</evidence>
<dbReference type="SMART" id="SM00355">
    <property type="entry name" value="ZnF_C2H2"/>
    <property type="match status" value="6"/>
</dbReference>
<dbReference type="PANTHER" id="PTHR24394:SF44">
    <property type="entry name" value="ZINC FINGER PROTEIN 271-LIKE"/>
    <property type="match status" value="1"/>
</dbReference>
<evidence type="ECO:0008006" key="12">
    <source>
        <dbReference type="Google" id="ProtNLM"/>
    </source>
</evidence>
<evidence type="ECO:0000256" key="8">
    <source>
        <dbReference type="PROSITE-ProRule" id="PRU01263"/>
    </source>
</evidence>
<organism evidence="11">
    <name type="scientific">Pectinophora gossypiella</name>
    <name type="common">Cotton pink bollworm</name>
    <name type="synonym">Depressaria gossypiella</name>
    <dbReference type="NCBI Taxonomy" id="13191"/>
    <lineage>
        <taxon>Eukaryota</taxon>
        <taxon>Metazoa</taxon>
        <taxon>Ecdysozoa</taxon>
        <taxon>Arthropoda</taxon>
        <taxon>Hexapoda</taxon>
        <taxon>Insecta</taxon>
        <taxon>Pterygota</taxon>
        <taxon>Neoptera</taxon>
        <taxon>Endopterygota</taxon>
        <taxon>Lepidoptera</taxon>
        <taxon>Glossata</taxon>
        <taxon>Ditrysia</taxon>
        <taxon>Gelechioidea</taxon>
        <taxon>Gelechiidae</taxon>
        <taxon>Apatetrinae</taxon>
        <taxon>Pectinophora</taxon>
    </lineage>
</organism>
<evidence type="ECO:0000259" key="10">
    <source>
        <dbReference type="PROSITE" id="PS51915"/>
    </source>
</evidence>
<feature type="domain" description="C2H2-type" evidence="9">
    <location>
        <begin position="182"/>
        <end position="209"/>
    </location>
</feature>
<gene>
    <name evidence="11" type="ORF">g.17770</name>
</gene>
<dbReference type="PROSITE" id="PS51915">
    <property type="entry name" value="ZAD"/>
    <property type="match status" value="1"/>
</dbReference>
<dbReference type="SUPFAM" id="SSF57716">
    <property type="entry name" value="Glucocorticoid receptor-like (DNA-binding domain)"/>
    <property type="match status" value="1"/>
</dbReference>
<feature type="binding site" evidence="8">
    <location>
        <position position="83"/>
    </location>
    <ligand>
        <name>Zn(2+)</name>
        <dbReference type="ChEBI" id="CHEBI:29105"/>
    </ligand>
</feature>
<evidence type="ECO:0000256" key="5">
    <source>
        <dbReference type="ARBA" id="ARBA00022833"/>
    </source>
</evidence>
<evidence type="ECO:0000256" key="1">
    <source>
        <dbReference type="ARBA" id="ARBA00004123"/>
    </source>
</evidence>
<accession>A0A1E1W6T3</accession>
<sequence>MVTSYYIMKMSQQKNKIYNEDYYSNLLNTVSHKKKKTKCRVCLKEGTVPIYGDDEEIPETLAFFADIQISEEDNYPKYLCDVCFKFVKNAILFRKTAKLSEETLRQPMKEEVDTFNDHDYDDGGTEVDTTVKWDDDFSNIKTEKKDKVKYAQKVTCHICKKVINRSYIKEHVTMHDPDHHKYVCEICGKFFRLRCAYYNHRLRHRTDFPYKCQFCPYRGRYSELLKTHMRTHTGDYRYMCTECPATFLFKSNLNSHMLKHKEPQYKCEACKRAFHTKLMLQRHYEADHLGIKNHVCSICGKAFGYRNAMMKHQRHVHKREKSLFGRMPSYLEAQNKQQTTM</sequence>
<dbReference type="GO" id="GO:0000981">
    <property type="term" value="F:DNA-binding transcription factor activity, RNA polymerase II-specific"/>
    <property type="evidence" value="ECO:0007669"/>
    <property type="project" value="TreeGrafter"/>
</dbReference>
<evidence type="ECO:0000313" key="11">
    <source>
        <dbReference type="EMBL" id="JAT82706.1"/>
    </source>
</evidence>
<dbReference type="AlphaFoldDB" id="A0A1E1W6T3"/>
<comment type="subcellular location">
    <subcellularLocation>
        <location evidence="1">Nucleus</location>
    </subcellularLocation>
</comment>
<feature type="binding site" evidence="8">
    <location>
        <position position="39"/>
    </location>
    <ligand>
        <name>Zn(2+)</name>
        <dbReference type="ChEBI" id="CHEBI:29105"/>
    </ligand>
</feature>
<feature type="domain" description="C2H2-type" evidence="9">
    <location>
        <begin position="294"/>
        <end position="322"/>
    </location>
</feature>
<feature type="binding site" evidence="8">
    <location>
        <position position="42"/>
    </location>
    <ligand>
        <name>Zn(2+)</name>
        <dbReference type="ChEBI" id="CHEBI:29105"/>
    </ligand>
</feature>
<evidence type="ECO:0000256" key="6">
    <source>
        <dbReference type="ARBA" id="ARBA00023242"/>
    </source>
</evidence>
<keyword evidence="6" id="KW-0539">Nucleus</keyword>
<keyword evidence="3" id="KW-0677">Repeat</keyword>
<keyword evidence="2 8" id="KW-0479">Metal-binding</keyword>
<protein>
    <recommendedName>
        <fullName evidence="12">Protein krueppel</fullName>
    </recommendedName>
</protein>